<keyword evidence="5" id="KW-1185">Reference proteome</keyword>
<feature type="domain" description="ETS" evidence="4">
    <location>
        <begin position="383"/>
        <end position="466"/>
    </location>
</feature>
<gene>
    <name evidence="6" type="primary">LOC105843939</name>
</gene>
<keyword evidence="2 3" id="KW-0238">DNA-binding</keyword>
<dbReference type="InterPro" id="IPR036390">
    <property type="entry name" value="WH_DNA-bd_sf"/>
</dbReference>
<evidence type="ECO:0000259" key="4">
    <source>
        <dbReference type="PROSITE" id="PS50061"/>
    </source>
</evidence>
<dbReference type="PROSITE" id="PS50061">
    <property type="entry name" value="ETS_DOMAIN_3"/>
    <property type="match status" value="1"/>
</dbReference>
<evidence type="ECO:0000256" key="3">
    <source>
        <dbReference type="RuleBase" id="RU004019"/>
    </source>
</evidence>
<dbReference type="SUPFAM" id="SSF46785">
    <property type="entry name" value="Winged helix' DNA-binding domain"/>
    <property type="match status" value="1"/>
</dbReference>
<dbReference type="Proteomes" id="UP001652625">
    <property type="component" value="Chromosome 07"/>
</dbReference>
<dbReference type="PRINTS" id="PR00454">
    <property type="entry name" value="ETSDOMAIN"/>
</dbReference>
<dbReference type="InterPro" id="IPR036388">
    <property type="entry name" value="WH-like_DNA-bd_sf"/>
</dbReference>
<dbReference type="PANTHER" id="PTHR11849">
    <property type="entry name" value="ETS"/>
    <property type="match status" value="1"/>
</dbReference>
<name>A0ABM4C6M1_HYDVU</name>
<accession>A0ABM4C6M1</accession>
<evidence type="ECO:0000256" key="2">
    <source>
        <dbReference type="ARBA" id="ARBA00023125"/>
    </source>
</evidence>
<protein>
    <submittedName>
        <fullName evidence="6">Uncharacterized protein LOC105843939 isoform X2</fullName>
    </submittedName>
</protein>
<evidence type="ECO:0000256" key="1">
    <source>
        <dbReference type="ARBA" id="ARBA00005562"/>
    </source>
</evidence>
<dbReference type="RefSeq" id="XP_065657233.1">
    <property type="nucleotide sequence ID" value="XM_065801161.1"/>
</dbReference>
<dbReference type="Pfam" id="PF00178">
    <property type="entry name" value="Ets"/>
    <property type="match status" value="1"/>
</dbReference>
<organism evidence="5 6">
    <name type="scientific">Hydra vulgaris</name>
    <name type="common">Hydra</name>
    <name type="synonym">Hydra attenuata</name>
    <dbReference type="NCBI Taxonomy" id="6087"/>
    <lineage>
        <taxon>Eukaryota</taxon>
        <taxon>Metazoa</taxon>
        <taxon>Cnidaria</taxon>
        <taxon>Hydrozoa</taxon>
        <taxon>Hydroidolina</taxon>
        <taxon>Anthoathecata</taxon>
        <taxon>Aplanulata</taxon>
        <taxon>Hydridae</taxon>
        <taxon>Hydra</taxon>
    </lineage>
</organism>
<dbReference type="PANTHER" id="PTHR11849:SF191">
    <property type="entry name" value="ECDYSONE-INDUCED PROTEIN 74EF ISOFORM B"/>
    <property type="match status" value="1"/>
</dbReference>
<dbReference type="GeneID" id="105843939"/>
<dbReference type="SMART" id="SM00413">
    <property type="entry name" value="ETS"/>
    <property type="match status" value="1"/>
</dbReference>
<reference evidence="6" key="1">
    <citation type="submission" date="2025-08" db="UniProtKB">
        <authorList>
            <consortium name="RefSeq"/>
        </authorList>
    </citation>
    <scope>IDENTIFICATION</scope>
</reference>
<evidence type="ECO:0000313" key="6">
    <source>
        <dbReference type="RefSeq" id="XP_065657233.1"/>
    </source>
</evidence>
<dbReference type="Gene3D" id="1.10.10.10">
    <property type="entry name" value="Winged helix-like DNA-binding domain superfamily/Winged helix DNA-binding domain"/>
    <property type="match status" value="1"/>
</dbReference>
<dbReference type="InterPro" id="IPR046328">
    <property type="entry name" value="ETS_fam"/>
</dbReference>
<comment type="subcellular location">
    <subcellularLocation>
        <location evidence="3">Nucleus</location>
    </subcellularLocation>
</comment>
<sequence length="623" mass="72563">MVLPSLQPTMPLPLNSCMNSFPVTSSLLSKNNSINKIREEELQTKVPPFHYYYDQLNQDLAARSRKRFINEENKLQKKFIPDCTIHSTLSYSKYSATDGTSMHPFEAEFYKKIHNNSHNNMTPTIPIPPTQEYLAYSRENFNRAQTSSRDYAVRLAQFQLSPLFVKHKQSSSDTMSFRIENLLQSNYLNTTSKYYVASTEDYQQKEQRLFSTLHDSKFVEDLSSNNVFNYLKTPTLTHDKHGRFPEIRNAYEQSRRLTFIQQKDCNLERKLEQLSTIKSSLNGIKDNCVSSECSDREVDGTKQSSMCTVNDSGQNIRLERNLFKKSKRGKNLEVQCSKIDSTHTNDELKYGVEGLLGLTMASNERLNHVLTKERKRTKNNNCLHLWQFLQRMLNEEENNANRSIEWTNRDIGEFRLIKTAVIADLWGQSKNRNCMTYEKMARAMRYYYKMKILEKVPHKRLHFRFGENMLPKVSSVSSKVSSENLKVIDSKKSCYTQMIYKDFLRNKPLNPNNNFDEIKLKLPSVTDNMLRKAVICPINKLEKFAEISCSYKQLDKSTCITFQNTNIANTYNNKFENTQSSSKNTRDNIQLTSRKFIISDEATDEHIDVENSDEETSEVISYN</sequence>
<proteinExistence type="inferred from homology"/>
<dbReference type="InterPro" id="IPR000418">
    <property type="entry name" value="Ets_dom"/>
</dbReference>
<keyword evidence="3" id="KW-0539">Nucleus</keyword>
<evidence type="ECO:0000313" key="5">
    <source>
        <dbReference type="Proteomes" id="UP001652625"/>
    </source>
</evidence>
<comment type="similarity">
    <text evidence="1 3">Belongs to the ETS family.</text>
</comment>